<dbReference type="SMART" id="SM00729">
    <property type="entry name" value="Elp3"/>
    <property type="match status" value="1"/>
</dbReference>
<dbReference type="InterPro" id="IPR058240">
    <property type="entry name" value="rSAM_sf"/>
</dbReference>
<keyword evidence="4" id="KW-0479">Metal-binding</keyword>
<keyword evidence="2" id="KW-0004">4Fe-4S</keyword>
<dbReference type="PROSITE" id="PS51918">
    <property type="entry name" value="RADICAL_SAM"/>
    <property type="match status" value="1"/>
</dbReference>
<organism evidence="8 9">
    <name type="scientific">Tepidibacter hydrothermalis</name>
    <dbReference type="NCBI Taxonomy" id="3036126"/>
    <lineage>
        <taxon>Bacteria</taxon>
        <taxon>Bacillati</taxon>
        <taxon>Bacillota</taxon>
        <taxon>Clostridia</taxon>
        <taxon>Peptostreptococcales</taxon>
        <taxon>Peptostreptococcaceae</taxon>
        <taxon>Tepidibacter</taxon>
    </lineage>
</organism>
<dbReference type="InterPro" id="IPR006638">
    <property type="entry name" value="Elp3/MiaA/NifB-like_rSAM"/>
</dbReference>
<reference evidence="8 9" key="1">
    <citation type="submission" date="2023-03" db="EMBL/GenBank/DDBJ databases">
        <title>Complete genome sequence of Tepidibacter sp. SWIR-1, isolated from a deep-sea hydrothermal vent.</title>
        <authorList>
            <person name="Li X."/>
        </authorList>
    </citation>
    <scope>NUCLEOTIDE SEQUENCE [LARGE SCALE GENOMIC DNA]</scope>
    <source>
        <strain evidence="8 9">SWIR-1</strain>
    </source>
</reference>
<dbReference type="CDD" id="cd01335">
    <property type="entry name" value="Radical_SAM"/>
    <property type="match status" value="1"/>
</dbReference>
<evidence type="ECO:0000256" key="4">
    <source>
        <dbReference type="ARBA" id="ARBA00022723"/>
    </source>
</evidence>
<dbReference type="SFLD" id="SFLDG01100">
    <property type="entry name" value="methyltransferase_(Class_D)"/>
    <property type="match status" value="1"/>
</dbReference>
<dbReference type="InterPro" id="IPR000385">
    <property type="entry name" value="MoaA_NifB_PqqE_Fe-S-bd_CS"/>
</dbReference>
<dbReference type="SUPFAM" id="SSF102114">
    <property type="entry name" value="Radical SAM enzymes"/>
    <property type="match status" value="1"/>
</dbReference>
<accession>A0ABY8EGK3</accession>
<evidence type="ECO:0000256" key="5">
    <source>
        <dbReference type="ARBA" id="ARBA00023004"/>
    </source>
</evidence>
<dbReference type="InterPro" id="IPR056488">
    <property type="entry name" value="Zn_ribbon_HMPTM"/>
</dbReference>
<dbReference type="NCBIfam" id="NF045646">
    <property type="entry name" value="rSAM_Se_TrsS"/>
    <property type="match status" value="1"/>
</dbReference>
<gene>
    <name evidence="8" type="ORF">P4S50_08315</name>
</gene>
<comment type="cofactor">
    <cofactor evidence="1">
        <name>[4Fe-4S] cluster</name>
        <dbReference type="ChEBI" id="CHEBI:49883"/>
    </cofactor>
</comment>
<feature type="domain" description="Radical SAM core" evidence="7">
    <location>
        <begin position="87"/>
        <end position="297"/>
    </location>
</feature>
<dbReference type="InterPro" id="IPR013785">
    <property type="entry name" value="Aldolase_TIM"/>
</dbReference>
<proteinExistence type="predicted"/>
<evidence type="ECO:0000256" key="1">
    <source>
        <dbReference type="ARBA" id="ARBA00001966"/>
    </source>
</evidence>
<dbReference type="PANTHER" id="PTHR43306:SF1">
    <property type="entry name" value="7,8-DIHYDRO-6-HYDROXYMETHYLPTERIN DIMETHYLTRANSFERASE"/>
    <property type="match status" value="1"/>
</dbReference>
<keyword evidence="9" id="KW-1185">Reference proteome</keyword>
<evidence type="ECO:0000256" key="3">
    <source>
        <dbReference type="ARBA" id="ARBA00022691"/>
    </source>
</evidence>
<evidence type="ECO:0000256" key="6">
    <source>
        <dbReference type="ARBA" id="ARBA00023014"/>
    </source>
</evidence>
<dbReference type="InterPro" id="IPR054698">
    <property type="entry name" value="rSAM_Se_TrsS"/>
</dbReference>
<dbReference type="Gene3D" id="3.20.20.70">
    <property type="entry name" value="Aldolase class I"/>
    <property type="match status" value="1"/>
</dbReference>
<dbReference type="PROSITE" id="PS01305">
    <property type="entry name" value="MOAA_NIFB_PQQE"/>
    <property type="match status" value="1"/>
</dbReference>
<dbReference type="Pfam" id="PF04055">
    <property type="entry name" value="Radical_SAM"/>
    <property type="match status" value="1"/>
</dbReference>
<dbReference type="InterPro" id="IPR007197">
    <property type="entry name" value="rSAM"/>
</dbReference>
<dbReference type="EMBL" id="CP120733">
    <property type="protein sequence ID" value="WFD12069.1"/>
    <property type="molecule type" value="Genomic_DNA"/>
</dbReference>
<dbReference type="Pfam" id="PF23545">
    <property type="entry name" value="Zn_ribbon_HMPTM"/>
    <property type="match status" value="1"/>
</dbReference>
<keyword evidence="3" id="KW-0949">S-adenosyl-L-methionine</keyword>
<dbReference type="PANTHER" id="PTHR43306">
    <property type="entry name" value="7,8-DIHYDRO-6-HYDROXYMETHYLPTERIN DIMETHYLTRANSFERASE"/>
    <property type="match status" value="1"/>
</dbReference>
<dbReference type="InterPro" id="IPR034474">
    <property type="entry name" value="Methyltransferase_Class_D"/>
</dbReference>
<dbReference type="SFLD" id="SFLDG01067">
    <property type="entry name" value="SPASM/twitch_domain_containing"/>
    <property type="match status" value="1"/>
</dbReference>
<name>A0ABY8EGK3_9FIRM</name>
<evidence type="ECO:0000313" key="8">
    <source>
        <dbReference type="EMBL" id="WFD12069.1"/>
    </source>
</evidence>
<evidence type="ECO:0000256" key="2">
    <source>
        <dbReference type="ARBA" id="ARBA00022485"/>
    </source>
</evidence>
<evidence type="ECO:0000313" key="9">
    <source>
        <dbReference type="Proteomes" id="UP001222800"/>
    </source>
</evidence>
<sequence>MGELIGSTKSVCPVCLKTIKAYKIKKDKYIYLHKKCKEHGKFQTIIWRGSPDYKNWKRPKTPAHPKHPFTEISKGCPHDCGLCSDHRQHTCTALIEITQKCNLSCKFCFADAGKNSEPDIETIKYYYQRIMKASGNCNIQLSGGEPTLREDLDEIIKLGHDMGFSFIQLNTNGLKLKDLDYVKKLKHAGLNSVFLQFDGMNDTIYSNLRGKELLKDKLVAIENLRKMNIGIILVCTVVPRVNDYNIYEIVKFGIENIPAVRGVHFQPVSYFGRIPDIPKDNDRITLPEIMDKICKQSKGIIKTKDFSPPGCENAFCSFHANYIEVDGNLISVSSNKCGCKEEKGEDGSMKAKAFVKRNWSIEKSKSEDGKYKSFDNLAKKIRNNFFSISAMAFQDVWNLDIQRLMDCCIHVVSNEGNLIPFCAYNLTSKDGKNLYRED</sequence>
<dbReference type="Proteomes" id="UP001222800">
    <property type="component" value="Chromosome"/>
</dbReference>
<dbReference type="SFLD" id="SFLDS00029">
    <property type="entry name" value="Radical_SAM"/>
    <property type="match status" value="1"/>
</dbReference>
<evidence type="ECO:0000259" key="7">
    <source>
        <dbReference type="PROSITE" id="PS51918"/>
    </source>
</evidence>
<protein>
    <submittedName>
        <fullName evidence="8">Radical SAM protein</fullName>
    </submittedName>
</protein>
<keyword evidence="6" id="KW-0411">Iron-sulfur</keyword>
<keyword evidence="5" id="KW-0408">Iron</keyword>
<dbReference type="RefSeq" id="WP_277734342.1">
    <property type="nucleotide sequence ID" value="NZ_CP120733.1"/>
</dbReference>